<dbReference type="EMBL" id="JAOQJZ010000001">
    <property type="protein sequence ID" value="MCU6704463.1"/>
    <property type="molecule type" value="Genomic_DNA"/>
</dbReference>
<keyword evidence="3 6" id="KW-0238">DNA-binding</keyword>
<evidence type="ECO:0000256" key="6">
    <source>
        <dbReference type="HAMAP-Rule" id="MF_00031"/>
    </source>
</evidence>
<dbReference type="InterPro" id="IPR013849">
    <property type="entry name" value="DNA_helicase_Holl-junc_RuvA_I"/>
</dbReference>
<evidence type="ECO:0000256" key="5">
    <source>
        <dbReference type="ARBA" id="ARBA00023204"/>
    </source>
</evidence>
<dbReference type="GO" id="GO:0000400">
    <property type="term" value="F:four-way junction DNA binding"/>
    <property type="evidence" value="ECO:0007669"/>
    <property type="project" value="UniProtKB-UniRule"/>
</dbReference>
<feature type="domain" description="Helix-hairpin-helix DNA-binding motif class 1" evidence="7">
    <location>
        <begin position="72"/>
        <end position="91"/>
    </location>
</feature>
<evidence type="ECO:0000256" key="3">
    <source>
        <dbReference type="ARBA" id="ARBA00023125"/>
    </source>
</evidence>
<gene>
    <name evidence="6 8" type="primary">ruvA</name>
    <name evidence="8" type="ORF">OCV57_00795</name>
</gene>
<dbReference type="InterPro" id="IPR010994">
    <property type="entry name" value="RuvA_2-like"/>
</dbReference>
<protein>
    <recommendedName>
        <fullName evidence="6">Holliday junction branch migration complex subunit RuvA</fullName>
    </recommendedName>
</protein>
<dbReference type="AlphaFoldDB" id="A0AAE3II05"/>
<comment type="subcellular location">
    <subcellularLocation>
        <location evidence="6">Cytoplasm</location>
    </subcellularLocation>
</comment>
<dbReference type="InterPro" id="IPR036267">
    <property type="entry name" value="RuvA_C_sf"/>
</dbReference>
<dbReference type="Gene3D" id="2.40.50.140">
    <property type="entry name" value="Nucleic acid-binding proteins"/>
    <property type="match status" value="1"/>
</dbReference>
<comment type="subunit">
    <text evidence="6">Homotetramer. Forms an RuvA(8)-RuvB(12)-Holliday junction (HJ) complex. HJ DNA is sandwiched between 2 RuvA tetramers; dsDNA enters through RuvA and exits via RuvB. An RuvB hexamer assembles on each DNA strand where it exits the tetramer. Each RuvB hexamer is contacted by two RuvA subunits (via domain III) on 2 adjacent RuvB subunits; this complex drives branch migration. In the full resolvosome a probable DNA-RuvA(4)-RuvB(12)-RuvC(2) complex forms which resolves the HJ.</text>
</comment>
<dbReference type="Pfam" id="PF07499">
    <property type="entry name" value="RuvA_C"/>
    <property type="match status" value="1"/>
</dbReference>
<dbReference type="NCBIfam" id="TIGR00084">
    <property type="entry name" value="ruvA"/>
    <property type="match status" value="1"/>
</dbReference>
<dbReference type="RefSeq" id="WP_117903806.1">
    <property type="nucleotide sequence ID" value="NZ_JAOQJZ010000001.1"/>
</dbReference>
<keyword evidence="5 6" id="KW-0234">DNA repair</keyword>
<keyword evidence="4 6" id="KW-0233">DNA recombination</keyword>
<keyword evidence="9" id="KW-1185">Reference proteome</keyword>
<name>A0AAE3II05_9FIRM</name>
<dbReference type="SUPFAM" id="SSF50249">
    <property type="entry name" value="Nucleic acid-binding proteins"/>
    <property type="match status" value="1"/>
</dbReference>
<sequence length="199" mass="20913">MIYSLSGKLVHTESDLAVIECAGVGYACKTTFSTLQQIAGKSEVKLYTHLSVREDAVELFGFATKEELKSFRMLISVSGVGPKAGLAILSACTPSQFALAVATGDSKAFTKIKGIGTKIAQRIVLELKDKVAKENTISVRGNAAQGFAAVPSGAVEEAVTALVVLGYTEGEAMSVISKLDPNLSVEELIKKALIGLAKF</sequence>
<dbReference type="Pfam" id="PF01330">
    <property type="entry name" value="RuvA_N"/>
    <property type="match status" value="1"/>
</dbReference>
<dbReference type="GO" id="GO:0005737">
    <property type="term" value="C:cytoplasm"/>
    <property type="evidence" value="ECO:0007669"/>
    <property type="project" value="UniProtKB-SubCell"/>
</dbReference>
<feature type="region of interest" description="Domain III" evidence="6">
    <location>
        <begin position="150"/>
        <end position="199"/>
    </location>
</feature>
<comment type="caution">
    <text evidence="6">Lacks conserved residue(s) required for the propagation of feature annotation.</text>
</comment>
<organism evidence="8 9">
    <name type="scientific">Hominimerdicola aceti</name>
    <dbReference type="NCBI Taxonomy" id="2981726"/>
    <lineage>
        <taxon>Bacteria</taxon>
        <taxon>Bacillati</taxon>
        <taxon>Bacillota</taxon>
        <taxon>Clostridia</taxon>
        <taxon>Eubacteriales</taxon>
        <taxon>Oscillospiraceae</taxon>
        <taxon>Hominimerdicola</taxon>
    </lineage>
</organism>
<dbReference type="InterPro" id="IPR012340">
    <property type="entry name" value="NA-bd_OB-fold"/>
</dbReference>
<dbReference type="SUPFAM" id="SSF47781">
    <property type="entry name" value="RuvA domain 2-like"/>
    <property type="match status" value="1"/>
</dbReference>
<comment type="domain">
    <text evidence="6">Has three domains with a flexible linker between the domains II and III and assumes an 'L' shape. Domain III is highly mobile and contacts RuvB.</text>
</comment>
<dbReference type="InterPro" id="IPR000085">
    <property type="entry name" value="RuvA"/>
</dbReference>
<dbReference type="GO" id="GO:0005524">
    <property type="term" value="F:ATP binding"/>
    <property type="evidence" value="ECO:0007669"/>
    <property type="project" value="InterPro"/>
</dbReference>
<evidence type="ECO:0000256" key="1">
    <source>
        <dbReference type="ARBA" id="ARBA00022490"/>
    </source>
</evidence>
<dbReference type="Gene3D" id="1.10.8.10">
    <property type="entry name" value="DNA helicase RuvA subunit, C-terminal domain"/>
    <property type="match status" value="1"/>
</dbReference>
<dbReference type="Gene3D" id="1.10.150.20">
    <property type="entry name" value="5' to 3' exonuclease, C-terminal subdomain"/>
    <property type="match status" value="1"/>
</dbReference>
<evidence type="ECO:0000256" key="2">
    <source>
        <dbReference type="ARBA" id="ARBA00022763"/>
    </source>
</evidence>
<evidence type="ECO:0000313" key="8">
    <source>
        <dbReference type="EMBL" id="MCU6704463.1"/>
    </source>
</evidence>
<dbReference type="Proteomes" id="UP001208131">
    <property type="component" value="Unassembled WGS sequence"/>
</dbReference>
<dbReference type="SUPFAM" id="SSF46929">
    <property type="entry name" value="DNA helicase RuvA subunit, C-terminal domain"/>
    <property type="match status" value="1"/>
</dbReference>
<keyword evidence="1 6" id="KW-0963">Cytoplasm</keyword>
<comment type="caution">
    <text evidence="8">The sequence shown here is derived from an EMBL/GenBank/DDBJ whole genome shotgun (WGS) entry which is preliminary data.</text>
</comment>
<reference evidence="8 9" key="1">
    <citation type="journal article" date="2021" name="ISME Commun">
        <title>Automated analysis of genomic sequences facilitates high-throughput and comprehensive description of bacteria.</title>
        <authorList>
            <person name="Hitch T.C.A."/>
        </authorList>
    </citation>
    <scope>NUCLEOTIDE SEQUENCE [LARGE SCALE GENOMIC DNA]</scope>
    <source>
        <strain evidence="8 9">Sanger_31</strain>
    </source>
</reference>
<dbReference type="GO" id="GO:0009378">
    <property type="term" value="F:four-way junction helicase activity"/>
    <property type="evidence" value="ECO:0007669"/>
    <property type="project" value="InterPro"/>
</dbReference>
<feature type="domain" description="Helix-hairpin-helix DNA-binding motif class 1" evidence="7">
    <location>
        <begin position="107"/>
        <end position="126"/>
    </location>
</feature>
<dbReference type="GO" id="GO:0006281">
    <property type="term" value="P:DNA repair"/>
    <property type="evidence" value="ECO:0007669"/>
    <property type="project" value="UniProtKB-UniRule"/>
</dbReference>
<dbReference type="HAMAP" id="MF_00031">
    <property type="entry name" value="DNA_HJ_migration_RuvA"/>
    <property type="match status" value="1"/>
</dbReference>
<dbReference type="GO" id="GO:0048476">
    <property type="term" value="C:Holliday junction resolvase complex"/>
    <property type="evidence" value="ECO:0007669"/>
    <property type="project" value="UniProtKB-UniRule"/>
</dbReference>
<accession>A0AAE3II05</accession>
<evidence type="ECO:0000259" key="7">
    <source>
        <dbReference type="SMART" id="SM00278"/>
    </source>
</evidence>
<dbReference type="Pfam" id="PF14520">
    <property type="entry name" value="HHH_5"/>
    <property type="match status" value="1"/>
</dbReference>
<evidence type="ECO:0000313" key="9">
    <source>
        <dbReference type="Proteomes" id="UP001208131"/>
    </source>
</evidence>
<dbReference type="GO" id="GO:0006310">
    <property type="term" value="P:DNA recombination"/>
    <property type="evidence" value="ECO:0007669"/>
    <property type="project" value="UniProtKB-UniRule"/>
</dbReference>
<dbReference type="InterPro" id="IPR011114">
    <property type="entry name" value="RuvA_C"/>
</dbReference>
<evidence type="ECO:0000256" key="4">
    <source>
        <dbReference type="ARBA" id="ARBA00023172"/>
    </source>
</evidence>
<comment type="function">
    <text evidence="6">The RuvA-RuvB-RuvC complex processes Holliday junction (HJ) DNA during genetic recombination and DNA repair, while the RuvA-RuvB complex plays an important role in the rescue of blocked DNA replication forks via replication fork reversal (RFR). RuvA specifically binds to HJ cruciform DNA, conferring on it an open structure. The RuvB hexamer acts as an ATP-dependent pump, pulling dsDNA into and through the RuvAB complex. HJ branch migration allows RuvC to scan DNA until it finds its consensus sequence, where it cleaves and resolves the cruciform DNA.</text>
</comment>
<dbReference type="InterPro" id="IPR003583">
    <property type="entry name" value="Hlx-hairpin-Hlx_DNA-bd_motif"/>
</dbReference>
<dbReference type="SMART" id="SM00278">
    <property type="entry name" value="HhH1"/>
    <property type="match status" value="2"/>
</dbReference>
<dbReference type="GO" id="GO:0009379">
    <property type="term" value="C:Holliday junction helicase complex"/>
    <property type="evidence" value="ECO:0007669"/>
    <property type="project" value="InterPro"/>
</dbReference>
<proteinExistence type="inferred from homology"/>
<comment type="similarity">
    <text evidence="6">Belongs to the RuvA family.</text>
</comment>
<dbReference type="CDD" id="cd14332">
    <property type="entry name" value="UBA_RuvA_C"/>
    <property type="match status" value="1"/>
</dbReference>
<keyword evidence="2 6" id="KW-0227">DNA damage</keyword>